<keyword evidence="1" id="KW-0436">Ligase</keyword>
<dbReference type="AlphaFoldDB" id="K9X865"/>
<dbReference type="KEGG" id="csg:Cylst_6484"/>
<keyword evidence="6" id="KW-0614">Plasmid</keyword>
<dbReference type="InterPro" id="IPR052032">
    <property type="entry name" value="ATP-dep_AA_Ligase"/>
</dbReference>
<sequence>MKNQASNFILYLDTRSFPLEREEEIKSARNAGLNIAIAASSSEPYKNYNIDHFIQVNLGQYDIAEEIIVNDVRSNNLQVKGVVAWGDISVELASRVGTALNLASTKPEAVLNVRNKANTRRLLTQLASVNPKYAIVHDYNSFSNNLETVGIPCLLKPSGASFGRGIFKVDTYELAEQRFQQFVEYCTPSRDEIYSYFSEEFLLEEYLNGTEHSVAGMVADSQVYILAITDKKINREIPFQYENIVPSKLVPEIQNRIVEIARLAVQLMGINWCGFHIDIMVTDDGPKILEIGGRLGGECINSHLIPLSSSFQLLPYDLLLQVVQGNNPFTKVNFINDATKQSGMRAFLPPRPGRIVRIEGFERVRNHPNTRALIQLKEISDEVFLPIDKTNEYAVGYVIAQCEAGEKIEDILDELSSLVQIETE</sequence>
<feature type="domain" description="ATP-grasp" evidence="5">
    <location>
        <begin position="120"/>
        <end position="324"/>
    </location>
</feature>
<evidence type="ECO:0000256" key="2">
    <source>
        <dbReference type="ARBA" id="ARBA00022741"/>
    </source>
</evidence>
<evidence type="ECO:0000256" key="1">
    <source>
        <dbReference type="ARBA" id="ARBA00022598"/>
    </source>
</evidence>
<gene>
    <name evidence="6" type="ORF">Cylst_6484</name>
</gene>
<evidence type="ECO:0000259" key="5">
    <source>
        <dbReference type="PROSITE" id="PS50975"/>
    </source>
</evidence>
<evidence type="ECO:0000313" key="6">
    <source>
        <dbReference type="EMBL" id="AFZ28266.1"/>
    </source>
</evidence>
<dbReference type="PROSITE" id="PS50975">
    <property type="entry name" value="ATP_GRASP"/>
    <property type="match status" value="1"/>
</dbReference>
<dbReference type="InterPro" id="IPR040570">
    <property type="entry name" value="LAL_C2"/>
</dbReference>
<dbReference type="HOGENOM" id="CLU_029016_6_2_3"/>
<dbReference type="GO" id="GO:0005524">
    <property type="term" value="F:ATP binding"/>
    <property type="evidence" value="ECO:0007669"/>
    <property type="project" value="UniProtKB-UniRule"/>
</dbReference>
<name>K9X865_9NOST</name>
<evidence type="ECO:0000256" key="3">
    <source>
        <dbReference type="ARBA" id="ARBA00022840"/>
    </source>
</evidence>
<dbReference type="InterPro" id="IPR011761">
    <property type="entry name" value="ATP-grasp"/>
</dbReference>
<proteinExistence type="predicted"/>
<dbReference type="PANTHER" id="PTHR43585:SF2">
    <property type="entry name" value="ATP-GRASP ENZYME FSQD"/>
    <property type="match status" value="1"/>
</dbReference>
<reference evidence="6 7" key="1">
    <citation type="submission" date="2012-06" db="EMBL/GenBank/DDBJ databases">
        <title>Noncontiguous Finished plasmid 1 of genome of Cylindrospermum stagnale PCC 7417.</title>
        <authorList>
            <consortium name="US DOE Joint Genome Institute"/>
            <person name="Gugger M."/>
            <person name="Coursin T."/>
            <person name="Rippka R."/>
            <person name="Tandeau De Marsac N."/>
            <person name="Huntemann M."/>
            <person name="Wei C.-L."/>
            <person name="Han J."/>
            <person name="Detter J.C."/>
            <person name="Han C."/>
            <person name="Tapia R."/>
            <person name="Davenport K."/>
            <person name="Daligault H."/>
            <person name="Erkkila T."/>
            <person name="Gu W."/>
            <person name="Munk A.C.C."/>
            <person name="Teshima H."/>
            <person name="Xu Y."/>
            <person name="Chain P."/>
            <person name="Chen A."/>
            <person name="Krypides N."/>
            <person name="Mavromatis K."/>
            <person name="Markowitz V."/>
            <person name="Szeto E."/>
            <person name="Ivanova N."/>
            <person name="Mikhailova N."/>
            <person name="Ovchinnikova G."/>
            <person name="Pagani I."/>
            <person name="Pati A."/>
            <person name="Goodwin L."/>
            <person name="Peters L."/>
            <person name="Pitluck S."/>
            <person name="Woyke T."/>
            <person name="Kerfeld C."/>
        </authorList>
    </citation>
    <scope>NUCLEOTIDE SEQUENCE [LARGE SCALE GENOMIC DNA]</scope>
    <source>
        <strain evidence="6 7">PCC 7417</strain>
        <plasmid evidence="7">Plasmid pCYLST.01</plasmid>
    </source>
</reference>
<keyword evidence="3 4" id="KW-0067">ATP-binding</keyword>
<dbReference type="Pfam" id="PF13535">
    <property type="entry name" value="ATP-grasp_4"/>
    <property type="match status" value="1"/>
</dbReference>
<keyword evidence="2 4" id="KW-0547">Nucleotide-binding</keyword>
<evidence type="ECO:0000256" key="4">
    <source>
        <dbReference type="PROSITE-ProRule" id="PRU00409"/>
    </source>
</evidence>
<dbReference type="SMART" id="SM01209">
    <property type="entry name" value="GARS_A"/>
    <property type="match status" value="1"/>
</dbReference>
<dbReference type="RefSeq" id="WP_015328313.1">
    <property type="nucleotide sequence ID" value="NC_020050.1"/>
</dbReference>
<protein>
    <submittedName>
        <fullName evidence="6">Biotin carboxylase</fullName>
    </submittedName>
</protein>
<dbReference type="Gene3D" id="3.30.470.20">
    <property type="entry name" value="ATP-grasp fold, B domain"/>
    <property type="match status" value="1"/>
</dbReference>
<dbReference type="PANTHER" id="PTHR43585">
    <property type="entry name" value="FUMIPYRROLE BIOSYNTHESIS PROTEIN C"/>
    <property type="match status" value="1"/>
</dbReference>
<dbReference type="EMBL" id="CP003643">
    <property type="protein sequence ID" value="AFZ28266.1"/>
    <property type="molecule type" value="Genomic_DNA"/>
</dbReference>
<accession>K9X865</accession>
<dbReference type="GO" id="GO:0016874">
    <property type="term" value="F:ligase activity"/>
    <property type="evidence" value="ECO:0007669"/>
    <property type="project" value="UniProtKB-KW"/>
</dbReference>
<organism evidence="6 7">
    <name type="scientific">Cylindrospermum stagnale PCC 7417</name>
    <dbReference type="NCBI Taxonomy" id="56107"/>
    <lineage>
        <taxon>Bacteria</taxon>
        <taxon>Bacillati</taxon>
        <taxon>Cyanobacteriota</taxon>
        <taxon>Cyanophyceae</taxon>
        <taxon>Nostocales</taxon>
        <taxon>Nostocaceae</taxon>
        <taxon>Cylindrospermum</taxon>
    </lineage>
</organism>
<evidence type="ECO:0000313" key="7">
    <source>
        <dbReference type="Proteomes" id="UP000010475"/>
    </source>
</evidence>
<dbReference type="Proteomes" id="UP000010475">
    <property type="component" value="Plasmid pCYLST.01"/>
</dbReference>
<dbReference type="OrthoDB" id="9804625at2"/>
<dbReference type="Pfam" id="PF18603">
    <property type="entry name" value="LAL_C2"/>
    <property type="match status" value="1"/>
</dbReference>
<dbReference type="GO" id="GO:0046872">
    <property type="term" value="F:metal ion binding"/>
    <property type="evidence" value="ECO:0007669"/>
    <property type="project" value="InterPro"/>
</dbReference>
<geneLocation type="plasmid" evidence="6 7">
    <name>pCYLST.01</name>
</geneLocation>
<keyword evidence="7" id="KW-1185">Reference proteome</keyword>
<dbReference type="SUPFAM" id="SSF56059">
    <property type="entry name" value="Glutathione synthetase ATP-binding domain-like"/>
    <property type="match status" value="1"/>
</dbReference>